<feature type="compositionally biased region" description="Low complexity" evidence="1">
    <location>
        <begin position="144"/>
        <end position="160"/>
    </location>
</feature>
<evidence type="ECO:0000313" key="2">
    <source>
        <dbReference type="EMBL" id="VDN28101.1"/>
    </source>
</evidence>
<feature type="compositionally biased region" description="Basic and acidic residues" evidence="1">
    <location>
        <begin position="295"/>
        <end position="305"/>
    </location>
</feature>
<dbReference type="OrthoDB" id="433755at2759"/>
<gene>
    <name evidence="2" type="ORF">CGOC_LOCUS10853</name>
</gene>
<keyword evidence="3" id="KW-1185">Reference proteome</keyword>
<proteinExistence type="predicted"/>
<dbReference type="Proteomes" id="UP000271889">
    <property type="component" value="Unassembled WGS sequence"/>
</dbReference>
<organism evidence="2 3">
    <name type="scientific">Cylicostephanus goldi</name>
    <name type="common">Nematode worm</name>
    <dbReference type="NCBI Taxonomy" id="71465"/>
    <lineage>
        <taxon>Eukaryota</taxon>
        <taxon>Metazoa</taxon>
        <taxon>Ecdysozoa</taxon>
        <taxon>Nematoda</taxon>
        <taxon>Chromadorea</taxon>
        <taxon>Rhabditida</taxon>
        <taxon>Rhabditina</taxon>
        <taxon>Rhabditomorpha</taxon>
        <taxon>Strongyloidea</taxon>
        <taxon>Strongylidae</taxon>
        <taxon>Cylicostephanus</taxon>
    </lineage>
</organism>
<dbReference type="AlphaFoldDB" id="A0A3P7N9P2"/>
<feature type="compositionally biased region" description="Basic and acidic residues" evidence="1">
    <location>
        <begin position="332"/>
        <end position="341"/>
    </location>
</feature>
<feature type="compositionally biased region" description="Basic residues" evidence="1">
    <location>
        <begin position="379"/>
        <end position="389"/>
    </location>
</feature>
<feature type="compositionally biased region" description="Basic and acidic residues" evidence="1">
    <location>
        <begin position="97"/>
        <end position="114"/>
    </location>
</feature>
<name>A0A3P7N9P2_CYLGO</name>
<accession>A0A3P7N9P2</accession>
<reference evidence="2 3" key="1">
    <citation type="submission" date="2018-11" db="EMBL/GenBank/DDBJ databases">
        <authorList>
            <consortium name="Pathogen Informatics"/>
        </authorList>
    </citation>
    <scope>NUCLEOTIDE SEQUENCE [LARGE SCALE GENOMIC DNA]</scope>
</reference>
<evidence type="ECO:0000256" key="1">
    <source>
        <dbReference type="SAM" id="MobiDB-lite"/>
    </source>
</evidence>
<feature type="compositionally biased region" description="Basic and acidic residues" evidence="1">
    <location>
        <begin position="196"/>
        <end position="205"/>
    </location>
</feature>
<evidence type="ECO:0000313" key="3">
    <source>
        <dbReference type="Proteomes" id="UP000271889"/>
    </source>
</evidence>
<feature type="compositionally biased region" description="Basic and acidic residues" evidence="1">
    <location>
        <begin position="161"/>
        <end position="171"/>
    </location>
</feature>
<protein>
    <submittedName>
        <fullName evidence="2">Uncharacterized protein</fullName>
    </submittedName>
</protein>
<sequence>MRYSFSFFQAKTTQSTGDSLDDYCRTLNQGADLKSKTEISMLRQKLVGLTHDAQRLEKLVKIAKPVALPELKVGGANTSGADKQAFLRKMMMIGKKRAADEKAAEKEEKEKEVKGPAGIPAHMERFKPEMEDEEEASASDEKPSSSVSSAETTEQAPSSSAEKEEEKKEPEQPVADSTTEEKPATAAPNPVSMRLKKPENPEPAKTKQQIVHDIVYGDDDKGTNVPRRSVSTDADEDEEGGGPKKKRRVRVRPNRPTTVTPGGDYGDGMDDDKYATWLPPENQSGDGKTALNEKFAGHKKEEKNQPEQSVVDSTTDEKPAAATPNPVSMRLKKPENTELVKTKQQIVHDIVYGDDDKRTNVPRRSVSTDADEDEEGGGPKKKRRVRVRPNRPTTVTPGGDYGDGMDDDKYATWLPPENQSGDGKTALNEKFAGRY</sequence>
<feature type="region of interest" description="Disordered" evidence="1">
    <location>
        <begin position="97"/>
        <end position="435"/>
    </location>
</feature>
<dbReference type="EMBL" id="UYRV01113241">
    <property type="protein sequence ID" value="VDN28101.1"/>
    <property type="molecule type" value="Genomic_DNA"/>
</dbReference>
<feature type="compositionally biased region" description="Basic residues" evidence="1">
    <location>
        <begin position="243"/>
        <end position="253"/>
    </location>
</feature>